<accession>A0AAW2HMP5</accession>
<organism evidence="2">
    <name type="scientific">Menopon gallinae</name>
    <name type="common">poultry shaft louse</name>
    <dbReference type="NCBI Taxonomy" id="328185"/>
    <lineage>
        <taxon>Eukaryota</taxon>
        <taxon>Metazoa</taxon>
        <taxon>Ecdysozoa</taxon>
        <taxon>Arthropoda</taxon>
        <taxon>Hexapoda</taxon>
        <taxon>Insecta</taxon>
        <taxon>Pterygota</taxon>
        <taxon>Neoptera</taxon>
        <taxon>Paraneoptera</taxon>
        <taxon>Psocodea</taxon>
        <taxon>Troctomorpha</taxon>
        <taxon>Phthiraptera</taxon>
        <taxon>Amblycera</taxon>
        <taxon>Menoponidae</taxon>
        <taxon>Menopon</taxon>
    </lineage>
</organism>
<proteinExistence type="predicted"/>
<gene>
    <name evidence="2" type="ORF">PYX00_008375</name>
</gene>
<dbReference type="EMBL" id="JARGDH010000004">
    <property type="protein sequence ID" value="KAL0271203.1"/>
    <property type="molecule type" value="Genomic_DNA"/>
</dbReference>
<feature type="region of interest" description="Disordered" evidence="1">
    <location>
        <begin position="71"/>
        <end position="140"/>
    </location>
</feature>
<feature type="compositionally biased region" description="Basic residues" evidence="1">
    <location>
        <begin position="74"/>
        <end position="86"/>
    </location>
</feature>
<comment type="caution">
    <text evidence="2">The sequence shown here is derived from an EMBL/GenBank/DDBJ whole genome shotgun (WGS) entry which is preliminary data.</text>
</comment>
<dbReference type="AlphaFoldDB" id="A0AAW2HMP5"/>
<sequence>MCSRLKGNQESREHTFWRNTSDDLHAFSPVRQRQTPTPPPRVKISNEGTEQIVLVPKGKNENPAQDISRIQVKNPRKRSGIRRSKMNHTPNDVDTRVLFNGIRKKKRQNKRNVGKPKSSTSNAYEARKNKRRRNLREADSRYWHPRNAKCGHSQNMDYKDDVGCSSLCPKGSRTFRGMCALNNLQRLFKDFNAVEKIQKYGFSPRSKLARKVNSKLSKWSWLLDWLDGPKRRPRISRDKKPWRKKVKKSIMKEKRTRRNAVRKKTGTKRIKMRRRNRNNYSSEIFTPLIVHPKNYKTRKPVICKIK</sequence>
<feature type="compositionally biased region" description="Basic and acidic residues" evidence="1">
    <location>
        <begin position="7"/>
        <end position="25"/>
    </location>
</feature>
<evidence type="ECO:0000256" key="1">
    <source>
        <dbReference type="SAM" id="MobiDB-lite"/>
    </source>
</evidence>
<evidence type="ECO:0000313" key="2">
    <source>
        <dbReference type="EMBL" id="KAL0271204.1"/>
    </source>
</evidence>
<dbReference type="EMBL" id="JARGDH010000004">
    <property type="protein sequence ID" value="KAL0271204.1"/>
    <property type="molecule type" value="Genomic_DNA"/>
</dbReference>
<feature type="compositionally biased region" description="Basic residues" evidence="1">
    <location>
        <begin position="102"/>
        <end position="114"/>
    </location>
</feature>
<feature type="region of interest" description="Disordered" evidence="1">
    <location>
        <begin position="1"/>
        <end position="49"/>
    </location>
</feature>
<reference evidence="2" key="1">
    <citation type="journal article" date="2024" name="Gigascience">
        <title>Chromosome-level genome of the poultry shaft louse Menopon gallinae provides insight into the host-switching and adaptive evolution of parasitic lice.</title>
        <authorList>
            <person name="Xu Y."/>
            <person name="Ma L."/>
            <person name="Liu S."/>
            <person name="Liang Y."/>
            <person name="Liu Q."/>
            <person name="He Z."/>
            <person name="Tian L."/>
            <person name="Duan Y."/>
            <person name="Cai W."/>
            <person name="Li H."/>
            <person name="Song F."/>
        </authorList>
    </citation>
    <scope>NUCLEOTIDE SEQUENCE</scope>
    <source>
        <strain evidence="2">Cailab_2023a</strain>
    </source>
</reference>
<name>A0AAW2HMP5_9NEOP</name>
<protein>
    <submittedName>
        <fullName evidence="2">Uncharacterized protein</fullName>
    </submittedName>
</protein>